<dbReference type="Gene3D" id="3.90.340.10">
    <property type="entry name" value="Nitric Oxide Synthase, Chain A, domain 1"/>
    <property type="match status" value="1"/>
</dbReference>
<sequence>MQYSYDKLIKNHQNEAQREVTGNWTWLIPPMAPATTLISHKPYPNKKLKPCFSHQSEP</sequence>
<dbReference type="SUPFAM" id="SSF56512">
    <property type="entry name" value="Nitric oxide (NO) synthase oxygenase domain"/>
    <property type="match status" value="1"/>
</dbReference>
<evidence type="ECO:0000313" key="4">
    <source>
        <dbReference type="Proteomes" id="UP001595817"/>
    </source>
</evidence>
<dbReference type="EMBL" id="JBHSEC010000019">
    <property type="protein sequence ID" value="MFC4410785.1"/>
    <property type="molecule type" value="Genomic_DNA"/>
</dbReference>
<proteinExistence type="predicted"/>
<evidence type="ECO:0000259" key="2">
    <source>
        <dbReference type="Pfam" id="PF02898"/>
    </source>
</evidence>
<comment type="caution">
    <text evidence="3">The sequence shown here is derived from an EMBL/GenBank/DDBJ whole genome shotgun (WGS) entry which is preliminary data.</text>
</comment>
<dbReference type="RefSeq" id="WP_378155018.1">
    <property type="nucleotide sequence ID" value="NZ_JBHSEC010000019.1"/>
</dbReference>
<dbReference type="InterPro" id="IPR004030">
    <property type="entry name" value="NOS_N"/>
</dbReference>
<gene>
    <name evidence="3" type="ORF">ACFOZY_10200</name>
</gene>
<feature type="domain" description="Nitric oxide synthase (NOS)" evidence="2">
    <location>
        <begin position="10"/>
        <end position="57"/>
    </location>
</feature>
<dbReference type="Proteomes" id="UP001595817">
    <property type="component" value="Unassembled WGS sequence"/>
</dbReference>
<evidence type="ECO:0000256" key="1">
    <source>
        <dbReference type="SAM" id="MobiDB-lite"/>
    </source>
</evidence>
<accession>A0ABV8X753</accession>
<protein>
    <submittedName>
        <fullName evidence="3">Nitric oxide synthase oxygenase</fullName>
    </submittedName>
</protein>
<dbReference type="InterPro" id="IPR036119">
    <property type="entry name" value="NOS_N_sf"/>
</dbReference>
<organism evidence="3 4">
    <name type="scientific">Chungangia koreensis</name>
    <dbReference type="NCBI Taxonomy" id="752657"/>
    <lineage>
        <taxon>Bacteria</taxon>
        <taxon>Bacillati</taxon>
        <taxon>Bacillota</taxon>
        <taxon>Bacilli</taxon>
        <taxon>Lactobacillales</taxon>
        <taxon>Chungangia</taxon>
    </lineage>
</organism>
<evidence type="ECO:0000313" key="3">
    <source>
        <dbReference type="EMBL" id="MFC4410785.1"/>
    </source>
</evidence>
<name>A0ABV8X753_9LACT</name>
<keyword evidence="4" id="KW-1185">Reference proteome</keyword>
<feature type="region of interest" description="Disordered" evidence="1">
    <location>
        <begin position="39"/>
        <end position="58"/>
    </location>
</feature>
<dbReference type="InterPro" id="IPR044943">
    <property type="entry name" value="NOS_dom_1"/>
</dbReference>
<dbReference type="Pfam" id="PF02898">
    <property type="entry name" value="NO_synthase"/>
    <property type="match status" value="1"/>
</dbReference>
<reference evidence="4" key="1">
    <citation type="journal article" date="2019" name="Int. J. Syst. Evol. Microbiol.">
        <title>The Global Catalogue of Microorganisms (GCM) 10K type strain sequencing project: providing services to taxonomists for standard genome sequencing and annotation.</title>
        <authorList>
            <consortium name="The Broad Institute Genomics Platform"/>
            <consortium name="The Broad Institute Genome Sequencing Center for Infectious Disease"/>
            <person name="Wu L."/>
            <person name="Ma J."/>
        </authorList>
    </citation>
    <scope>NUCLEOTIDE SEQUENCE [LARGE SCALE GENOMIC DNA]</scope>
    <source>
        <strain evidence="4">CCUG 59778</strain>
    </source>
</reference>